<dbReference type="InterPro" id="IPR014757">
    <property type="entry name" value="Tscrpt_reg_IclR_C"/>
</dbReference>
<reference evidence="6" key="1">
    <citation type="submission" date="2018-05" db="EMBL/GenBank/DDBJ databases">
        <authorList>
            <person name="Lanie J.A."/>
            <person name="Ng W.-L."/>
            <person name="Kazmierczak K.M."/>
            <person name="Andrzejewski T.M."/>
            <person name="Davidsen T.M."/>
            <person name="Wayne K.J."/>
            <person name="Tettelin H."/>
            <person name="Glass J.I."/>
            <person name="Rusch D."/>
            <person name="Podicherti R."/>
            <person name="Tsui H.-C.T."/>
            <person name="Winkler M.E."/>
        </authorList>
    </citation>
    <scope>NUCLEOTIDE SEQUENCE</scope>
</reference>
<evidence type="ECO:0000256" key="1">
    <source>
        <dbReference type="ARBA" id="ARBA00023015"/>
    </source>
</evidence>
<dbReference type="Pfam" id="PF01614">
    <property type="entry name" value="IclR_C"/>
    <property type="match status" value="1"/>
</dbReference>
<sequence length="259" mass="29392">MNKTIFHDRGSAMHRTLAILEQVASSDRPLTTAEINHNLNLPKATIHRLCSNLEDENFLQREIDGKRFLPGIRLRKISLGVISNEHFRTPRHAILMRLSKEVGETCNIAVPDGNQMRYLDRAETHWPLRMQLPVGAKVPLHCTSSGKLYLSMLPQEQLSSVISNMYLEQKTENTLTSRESLTKALAEIRKNKVGTDNQEFIDGMVCVAVPIFDRRKRFFATLPIHAPNTRMSLEEMSLNVPLLRVASRDLTLITDPGDN</sequence>
<gene>
    <name evidence="6" type="ORF">METZ01_LOCUS171847</name>
</gene>
<evidence type="ECO:0000259" key="4">
    <source>
        <dbReference type="PROSITE" id="PS51077"/>
    </source>
</evidence>
<dbReference type="GO" id="GO:0045892">
    <property type="term" value="P:negative regulation of DNA-templated transcription"/>
    <property type="evidence" value="ECO:0007669"/>
    <property type="project" value="TreeGrafter"/>
</dbReference>
<keyword evidence="2" id="KW-0238">DNA-binding</keyword>
<name>A0A382C108_9ZZZZ</name>
<feature type="domain" description="IclR-ED" evidence="5">
    <location>
        <begin position="73"/>
        <end position="256"/>
    </location>
</feature>
<proteinExistence type="predicted"/>
<dbReference type="InterPro" id="IPR050707">
    <property type="entry name" value="HTH_MetabolicPath_Reg"/>
</dbReference>
<dbReference type="PANTHER" id="PTHR30136">
    <property type="entry name" value="HELIX-TURN-HELIX TRANSCRIPTIONAL REGULATOR, ICLR FAMILY"/>
    <property type="match status" value="1"/>
</dbReference>
<dbReference type="InterPro" id="IPR005471">
    <property type="entry name" value="Tscrpt_reg_IclR_N"/>
</dbReference>
<dbReference type="InterPro" id="IPR036388">
    <property type="entry name" value="WH-like_DNA-bd_sf"/>
</dbReference>
<dbReference type="SMART" id="SM00346">
    <property type="entry name" value="HTH_ICLR"/>
    <property type="match status" value="1"/>
</dbReference>
<evidence type="ECO:0000313" key="6">
    <source>
        <dbReference type="EMBL" id="SVB18993.1"/>
    </source>
</evidence>
<dbReference type="Gene3D" id="1.10.10.10">
    <property type="entry name" value="Winged helix-like DNA-binding domain superfamily/Winged helix DNA-binding domain"/>
    <property type="match status" value="1"/>
</dbReference>
<dbReference type="EMBL" id="UINC01032013">
    <property type="protein sequence ID" value="SVB18993.1"/>
    <property type="molecule type" value="Genomic_DNA"/>
</dbReference>
<keyword evidence="3" id="KW-0804">Transcription</keyword>
<evidence type="ECO:0000256" key="3">
    <source>
        <dbReference type="ARBA" id="ARBA00023163"/>
    </source>
</evidence>
<dbReference type="SUPFAM" id="SSF46785">
    <property type="entry name" value="Winged helix' DNA-binding domain"/>
    <property type="match status" value="1"/>
</dbReference>
<evidence type="ECO:0008006" key="7">
    <source>
        <dbReference type="Google" id="ProtNLM"/>
    </source>
</evidence>
<organism evidence="6">
    <name type="scientific">marine metagenome</name>
    <dbReference type="NCBI Taxonomy" id="408172"/>
    <lineage>
        <taxon>unclassified sequences</taxon>
        <taxon>metagenomes</taxon>
        <taxon>ecological metagenomes</taxon>
    </lineage>
</organism>
<dbReference type="InterPro" id="IPR029016">
    <property type="entry name" value="GAF-like_dom_sf"/>
</dbReference>
<dbReference type="PROSITE" id="PS51078">
    <property type="entry name" value="ICLR_ED"/>
    <property type="match status" value="1"/>
</dbReference>
<protein>
    <recommendedName>
        <fullName evidence="7">HTH iclR-type domain-containing protein</fullName>
    </recommendedName>
</protein>
<feature type="domain" description="HTH iclR-type" evidence="4">
    <location>
        <begin position="10"/>
        <end position="72"/>
    </location>
</feature>
<dbReference type="Pfam" id="PF09339">
    <property type="entry name" value="HTH_IclR"/>
    <property type="match status" value="1"/>
</dbReference>
<dbReference type="SUPFAM" id="SSF55781">
    <property type="entry name" value="GAF domain-like"/>
    <property type="match status" value="1"/>
</dbReference>
<evidence type="ECO:0000259" key="5">
    <source>
        <dbReference type="PROSITE" id="PS51078"/>
    </source>
</evidence>
<dbReference type="GO" id="GO:0003700">
    <property type="term" value="F:DNA-binding transcription factor activity"/>
    <property type="evidence" value="ECO:0007669"/>
    <property type="project" value="TreeGrafter"/>
</dbReference>
<dbReference type="InterPro" id="IPR036390">
    <property type="entry name" value="WH_DNA-bd_sf"/>
</dbReference>
<dbReference type="Gene3D" id="3.30.450.40">
    <property type="match status" value="1"/>
</dbReference>
<accession>A0A382C108</accession>
<dbReference type="GO" id="GO:0003677">
    <property type="term" value="F:DNA binding"/>
    <property type="evidence" value="ECO:0007669"/>
    <property type="project" value="UniProtKB-KW"/>
</dbReference>
<dbReference type="AlphaFoldDB" id="A0A382C108"/>
<keyword evidence="1" id="KW-0805">Transcription regulation</keyword>
<dbReference type="PROSITE" id="PS51077">
    <property type="entry name" value="HTH_ICLR"/>
    <property type="match status" value="1"/>
</dbReference>
<dbReference type="PANTHER" id="PTHR30136:SF24">
    <property type="entry name" value="HTH-TYPE TRANSCRIPTIONAL REPRESSOR ALLR"/>
    <property type="match status" value="1"/>
</dbReference>
<evidence type="ECO:0000256" key="2">
    <source>
        <dbReference type="ARBA" id="ARBA00023125"/>
    </source>
</evidence>